<name>A0AAW0BXI6_9AGAR</name>
<reference evidence="3 4" key="1">
    <citation type="submission" date="2024-01" db="EMBL/GenBank/DDBJ databases">
        <title>A draft genome for a cacao thread blight-causing isolate of Paramarasmius palmivorus.</title>
        <authorList>
            <person name="Baruah I.K."/>
            <person name="Bukari Y."/>
            <person name="Amoako-Attah I."/>
            <person name="Meinhardt L.W."/>
            <person name="Bailey B.A."/>
            <person name="Cohen S.P."/>
        </authorList>
    </citation>
    <scope>NUCLEOTIDE SEQUENCE [LARGE SCALE GENOMIC DNA]</scope>
    <source>
        <strain evidence="3 4">GH-12</strain>
    </source>
</reference>
<comment type="caution">
    <text evidence="3">The sequence shown here is derived from an EMBL/GenBank/DDBJ whole genome shotgun (WGS) entry which is preliminary data.</text>
</comment>
<feature type="domain" description="DUF7918" evidence="2">
    <location>
        <begin position="10"/>
        <end position="203"/>
    </location>
</feature>
<evidence type="ECO:0000259" key="2">
    <source>
        <dbReference type="Pfam" id="PF25534"/>
    </source>
</evidence>
<feature type="region of interest" description="Disordered" evidence="1">
    <location>
        <begin position="201"/>
        <end position="289"/>
    </location>
</feature>
<evidence type="ECO:0000313" key="4">
    <source>
        <dbReference type="Proteomes" id="UP001383192"/>
    </source>
</evidence>
<dbReference type="InterPro" id="IPR057678">
    <property type="entry name" value="DUF7918"/>
</dbReference>
<dbReference type="PANTHER" id="PTHR36223">
    <property type="entry name" value="BETA-LACTAMASE-TYPE TRANSPEPTIDASE FOLD DOMAIN CONTAINING PROTEIN"/>
    <property type="match status" value="1"/>
</dbReference>
<organism evidence="3 4">
    <name type="scientific">Paramarasmius palmivorus</name>
    <dbReference type="NCBI Taxonomy" id="297713"/>
    <lineage>
        <taxon>Eukaryota</taxon>
        <taxon>Fungi</taxon>
        <taxon>Dikarya</taxon>
        <taxon>Basidiomycota</taxon>
        <taxon>Agaricomycotina</taxon>
        <taxon>Agaricomycetes</taxon>
        <taxon>Agaricomycetidae</taxon>
        <taxon>Agaricales</taxon>
        <taxon>Marasmiineae</taxon>
        <taxon>Marasmiaceae</taxon>
        <taxon>Paramarasmius</taxon>
    </lineage>
</organism>
<dbReference type="PANTHER" id="PTHR36223:SF1">
    <property type="entry name" value="TRANSCRIPTION ELONGATION FACTOR EAF N-TERMINAL DOMAIN-CONTAINING PROTEIN"/>
    <property type="match status" value="1"/>
</dbReference>
<proteinExistence type="predicted"/>
<keyword evidence="4" id="KW-1185">Reference proteome</keyword>
<dbReference type="AlphaFoldDB" id="A0AAW0BXI6"/>
<accession>A0AAW0BXI6</accession>
<evidence type="ECO:0000313" key="3">
    <source>
        <dbReference type="EMBL" id="KAK7031207.1"/>
    </source>
</evidence>
<dbReference type="Pfam" id="PF25534">
    <property type="entry name" value="DUF7918"/>
    <property type="match status" value="1"/>
</dbReference>
<evidence type="ECO:0000256" key="1">
    <source>
        <dbReference type="SAM" id="MobiDB-lite"/>
    </source>
</evidence>
<gene>
    <name evidence="3" type="ORF">VNI00_013623</name>
</gene>
<dbReference type="EMBL" id="JAYKXP010000070">
    <property type="protein sequence ID" value="KAK7031207.1"/>
    <property type="molecule type" value="Genomic_DNA"/>
</dbReference>
<protein>
    <recommendedName>
        <fullName evidence="2">DUF7918 domain-containing protein</fullName>
    </recommendedName>
</protein>
<sequence>MISVNEFSAWITVDDNILQEYDIKVSPETNTVVCWIASEAGKSYSLHWRNDRFRTSTAGYAYIDGLSCGGKVLEHANVPTTRMDGITTSPTTMKPFAFSTVNVTDDINFLSTPDTPEMGEIKITIKNVQVLGNIEFKPVSVPAPKTYHETAKKGLNHQTSFRDELKVAQINIVKAVPVGGPVATFLFKYRPLAMLQATGIAPRPTPQRASPSPQPPAPSARNNARAASSKKRSAPGGSDAEDVKPDISLSLSEGDDGGSDDDSRKLQELQNQMDAIRAKRKKIKTEKKPKVKAEKIEHLGTIDLTLDDD</sequence>
<dbReference type="Proteomes" id="UP001383192">
    <property type="component" value="Unassembled WGS sequence"/>
</dbReference>